<sequence>MSWTLWLAIAALAVAVVALVVALGLRAQQTRQRRAHGDAPPVEEPAVEDDPRELVAFVANPSKPDVAGLEAVVRAAFADAALPDPLWFQTTVEDPGVGQTRAALAQGADVVVAVGGDGTVRAVAEGMVGSGRTMGLVPVGTGNLLARNLDLPVGDARAALAVVIAGSDRPVDVGWVKVLRYADVTPAEGDEPGTAPDPARDTDKEHIFLVIAGLGFDAAMVADTDDDLKAKVGWVAYFVAGIRHLHGRRMRARIQLDDTPPVEARLRSLLIGNCGRLPGGLTLLPDAVIDDGILDIAAIDTRGGVVGWAQLFGEVVMQGLGVRNDLPAKIGRIDHARARRVRVRVEGGEQAQVDGDVLGLAVEIESRVDPGALVVRTA</sequence>
<reference evidence="10" key="1">
    <citation type="submission" date="2024-06" db="EMBL/GenBank/DDBJ databases">
        <title>Complete genome sequence of the cellulolytic actinobacterium, Cellulosimicrobium ES-005.</title>
        <authorList>
            <person name="Matthews C.T."/>
            <person name="Underwood K.D."/>
            <person name="Ghanchi K.M."/>
            <person name="Fields S.D."/>
            <person name="Gardner S.G."/>
        </authorList>
    </citation>
    <scope>NUCLEOTIDE SEQUENCE</scope>
    <source>
        <strain evidence="10">ES-005</strain>
    </source>
</reference>
<dbReference type="EMBL" id="CP159290">
    <property type="protein sequence ID" value="XCH29008.1"/>
    <property type="molecule type" value="Genomic_DNA"/>
</dbReference>
<keyword evidence="7" id="KW-0594">Phospholipid biosynthesis</keyword>
<evidence type="ECO:0000256" key="8">
    <source>
        <dbReference type="ARBA" id="ARBA00023264"/>
    </source>
</evidence>
<proteinExistence type="inferred from homology"/>
<protein>
    <submittedName>
        <fullName evidence="10">Diacylglycerol kinase family protein</fullName>
    </submittedName>
</protein>
<evidence type="ECO:0000256" key="4">
    <source>
        <dbReference type="ARBA" id="ARBA00022741"/>
    </source>
</evidence>
<dbReference type="InterPro" id="IPR050187">
    <property type="entry name" value="Lipid_Phosphate_FormReg"/>
</dbReference>
<feature type="domain" description="DAGKc" evidence="9">
    <location>
        <begin position="100"/>
        <end position="181"/>
    </location>
</feature>
<dbReference type="InterPro" id="IPR016064">
    <property type="entry name" value="NAD/diacylglycerol_kinase_sf"/>
</dbReference>
<evidence type="ECO:0000256" key="1">
    <source>
        <dbReference type="ARBA" id="ARBA00001946"/>
    </source>
</evidence>
<accession>A0AAU8FXS6</accession>
<evidence type="ECO:0000256" key="7">
    <source>
        <dbReference type="ARBA" id="ARBA00023209"/>
    </source>
</evidence>
<keyword evidence="6" id="KW-0067">ATP-binding</keyword>
<dbReference type="Gene3D" id="3.40.50.10330">
    <property type="entry name" value="Probable inorganic polyphosphate/atp-NAD kinase, domain 1"/>
    <property type="match status" value="1"/>
</dbReference>
<dbReference type="PROSITE" id="PS50146">
    <property type="entry name" value="DAGK"/>
    <property type="match status" value="1"/>
</dbReference>
<evidence type="ECO:0000256" key="6">
    <source>
        <dbReference type="ARBA" id="ARBA00022840"/>
    </source>
</evidence>
<dbReference type="GO" id="GO:0016301">
    <property type="term" value="F:kinase activity"/>
    <property type="evidence" value="ECO:0007669"/>
    <property type="project" value="UniProtKB-KW"/>
</dbReference>
<comment type="similarity">
    <text evidence="2">Belongs to the diacylglycerol/lipid kinase family.</text>
</comment>
<evidence type="ECO:0000256" key="3">
    <source>
        <dbReference type="ARBA" id="ARBA00022679"/>
    </source>
</evidence>
<keyword evidence="7" id="KW-0444">Lipid biosynthesis</keyword>
<dbReference type="Pfam" id="PF19279">
    <property type="entry name" value="YegS_C"/>
    <property type="match status" value="1"/>
</dbReference>
<keyword evidence="3" id="KW-0808">Transferase</keyword>
<evidence type="ECO:0000313" key="10">
    <source>
        <dbReference type="EMBL" id="XCH29008.1"/>
    </source>
</evidence>
<organism evidence="10">
    <name type="scientific">Cellulosimicrobium sp. ES-005</name>
    <dbReference type="NCBI Taxonomy" id="3163031"/>
    <lineage>
        <taxon>Bacteria</taxon>
        <taxon>Bacillati</taxon>
        <taxon>Actinomycetota</taxon>
        <taxon>Actinomycetes</taxon>
        <taxon>Micrococcales</taxon>
        <taxon>Promicromonosporaceae</taxon>
        <taxon>Cellulosimicrobium</taxon>
    </lineage>
</organism>
<keyword evidence="7" id="KW-0443">Lipid metabolism</keyword>
<dbReference type="InterPro" id="IPR045540">
    <property type="entry name" value="YegS/DAGK_C"/>
</dbReference>
<dbReference type="SUPFAM" id="SSF111331">
    <property type="entry name" value="NAD kinase/diacylglycerol kinase-like"/>
    <property type="match status" value="1"/>
</dbReference>
<gene>
    <name evidence="10" type="ORF">ABRQ22_15615</name>
</gene>
<dbReference type="GO" id="GO:0005524">
    <property type="term" value="F:ATP binding"/>
    <property type="evidence" value="ECO:0007669"/>
    <property type="project" value="UniProtKB-KW"/>
</dbReference>
<evidence type="ECO:0000256" key="2">
    <source>
        <dbReference type="ARBA" id="ARBA00005983"/>
    </source>
</evidence>
<dbReference type="InterPro" id="IPR017438">
    <property type="entry name" value="ATP-NAD_kinase_N"/>
</dbReference>
<keyword evidence="5 10" id="KW-0418">Kinase</keyword>
<dbReference type="InterPro" id="IPR001206">
    <property type="entry name" value="Diacylglycerol_kinase_cat_dom"/>
</dbReference>
<evidence type="ECO:0000256" key="5">
    <source>
        <dbReference type="ARBA" id="ARBA00022777"/>
    </source>
</evidence>
<dbReference type="PANTHER" id="PTHR12358:SF54">
    <property type="entry name" value="SPHINGOSINE KINASE RELATED PROTEIN"/>
    <property type="match status" value="1"/>
</dbReference>
<dbReference type="AlphaFoldDB" id="A0AAU8FXS6"/>
<dbReference type="GO" id="GO:0008654">
    <property type="term" value="P:phospholipid biosynthetic process"/>
    <property type="evidence" value="ECO:0007669"/>
    <property type="project" value="UniProtKB-KW"/>
</dbReference>
<dbReference type="Pfam" id="PF00781">
    <property type="entry name" value="DAGK_cat"/>
    <property type="match status" value="1"/>
</dbReference>
<keyword evidence="4" id="KW-0547">Nucleotide-binding</keyword>
<dbReference type="RefSeq" id="WP_353707390.1">
    <property type="nucleotide sequence ID" value="NZ_CP159290.1"/>
</dbReference>
<keyword evidence="8" id="KW-1208">Phospholipid metabolism</keyword>
<comment type="cofactor">
    <cofactor evidence="1">
        <name>Mg(2+)</name>
        <dbReference type="ChEBI" id="CHEBI:18420"/>
    </cofactor>
</comment>
<dbReference type="Gene3D" id="2.60.200.40">
    <property type="match status" value="1"/>
</dbReference>
<name>A0AAU8FXS6_9MICO</name>
<dbReference type="PANTHER" id="PTHR12358">
    <property type="entry name" value="SPHINGOSINE KINASE"/>
    <property type="match status" value="1"/>
</dbReference>
<evidence type="ECO:0000259" key="9">
    <source>
        <dbReference type="PROSITE" id="PS50146"/>
    </source>
</evidence>